<dbReference type="Pfam" id="PF07714">
    <property type="entry name" value="PK_Tyr_Ser-Thr"/>
    <property type="match status" value="1"/>
</dbReference>
<dbReference type="InterPro" id="IPR008266">
    <property type="entry name" value="Tyr_kinase_AS"/>
</dbReference>
<dbReference type="InterPro" id="IPR011990">
    <property type="entry name" value="TPR-like_helical_dom_sf"/>
</dbReference>
<dbReference type="InterPro" id="IPR001245">
    <property type="entry name" value="Ser-Thr/Tyr_kinase_cat_dom"/>
</dbReference>
<dbReference type="InterPro" id="IPR036537">
    <property type="entry name" value="Adaptor_Cbl_N_dom_sf"/>
</dbReference>
<feature type="domain" description="Protein kinase" evidence="2">
    <location>
        <begin position="167"/>
        <end position="446"/>
    </location>
</feature>
<dbReference type="Pfam" id="PF08238">
    <property type="entry name" value="Sel1"/>
    <property type="match status" value="2"/>
</dbReference>
<dbReference type="PROSITE" id="PS50011">
    <property type="entry name" value="PROTEIN_KINASE_DOM"/>
    <property type="match status" value="1"/>
</dbReference>
<evidence type="ECO:0000259" key="2">
    <source>
        <dbReference type="PROSITE" id="PS50011"/>
    </source>
</evidence>
<dbReference type="Gene3D" id="1.10.510.10">
    <property type="entry name" value="Transferase(Phosphotransferase) domain 1"/>
    <property type="match status" value="1"/>
</dbReference>
<evidence type="ECO:0000313" key="4">
    <source>
        <dbReference type="Proteomes" id="UP000789901"/>
    </source>
</evidence>
<dbReference type="InterPro" id="IPR011009">
    <property type="entry name" value="Kinase-like_dom_sf"/>
</dbReference>
<comment type="caution">
    <text evidence="3">The sequence shown here is derived from an EMBL/GenBank/DDBJ whole genome shotgun (WGS) entry which is preliminary data.</text>
</comment>
<dbReference type="PROSITE" id="PS00109">
    <property type="entry name" value="PROTEIN_KINASE_TYR"/>
    <property type="match status" value="1"/>
</dbReference>
<dbReference type="SUPFAM" id="SSF81901">
    <property type="entry name" value="HCP-like"/>
    <property type="match status" value="1"/>
</dbReference>
<dbReference type="Proteomes" id="UP000789901">
    <property type="component" value="Unassembled WGS sequence"/>
</dbReference>
<keyword evidence="4" id="KW-1185">Reference proteome</keyword>
<reference evidence="3 4" key="1">
    <citation type="submission" date="2021-06" db="EMBL/GenBank/DDBJ databases">
        <authorList>
            <person name="Kallberg Y."/>
            <person name="Tangrot J."/>
            <person name="Rosling A."/>
        </authorList>
    </citation>
    <scope>NUCLEOTIDE SEQUENCE [LARGE SCALE GENOMIC DNA]</scope>
    <source>
        <strain evidence="3 4">120-4 pot B 10/14</strain>
    </source>
</reference>
<evidence type="ECO:0000313" key="3">
    <source>
        <dbReference type="EMBL" id="CAG8606064.1"/>
    </source>
</evidence>
<sequence length="662" mass="76866">MASTASEFFNATTDILTIYIPVIVKAAEFSMEKIIRSIEKKKEDFRDKSYYLAFERFKNNLTQIKEYTKSVSKLKGYKRFLHATDVKNKFDQLRNDFDRCMADLNFAVDVSSAIDREDESERVDKALKEVEESLKQLDDKLDESFKEVGDKLDDVIGDKIDAVVQRIDFMQMTKQGDANKIDSSELSDPMTPNIRGKVFKMTYKSLIEVACKPIDGQNENELAILGKLGLSPQILKFYGHSLINNSKVMIFEWAERGNLRELYEKHDIPWTRKIQVTKDILLGLLFLRTVNVYHHDVRCENVLVNLSVKLGNFGCAREVDGNSRNLSQLATYIVRWMAPELIKKYIGSQDNYENKKVYTFNCEMFSFGMFLWELCYEKLPYANMDLQQIADHVLKGKREKISTGNFKNSADKEIQLEFIKIIQDAWSHRPELRITIPTLRQKLEELSSKFPIPDDAPALFKNEELDLDGQKTEISLPEFDENPEIEDEIPDEEVMPIIPLKDGIDMHKKKDYKNAWECFKQNAEVNNPIAKFWLGYYFLYGHHGEKDSIKARQLFKEAADDHNYSEAQCRYAVLLLGDLNKVNDETIKDNLRKEILRYFELAAENPDHRNADAMYYLGDIYITGKLKVNKDEERGVNYLKLAANNNNDRAISKLKELGKWVK</sequence>
<dbReference type="InterPro" id="IPR006597">
    <property type="entry name" value="Sel1-like"/>
</dbReference>
<name>A0ABN7UKF8_GIGMA</name>
<dbReference type="InterPro" id="IPR053215">
    <property type="entry name" value="TKL_Ser/Thr_kinase"/>
</dbReference>
<keyword evidence="1" id="KW-0175">Coiled coil</keyword>
<proteinExistence type="predicted"/>
<dbReference type="InterPro" id="IPR059179">
    <property type="entry name" value="MLKL-like_MCAfunc"/>
</dbReference>
<dbReference type="Gene3D" id="1.20.930.20">
    <property type="entry name" value="Adaptor protein Cbl, N-terminal domain"/>
    <property type="match status" value="1"/>
</dbReference>
<organism evidence="3 4">
    <name type="scientific">Gigaspora margarita</name>
    <dbReference type="NCBI Taxonomy" id="4874"/>
    <lineage>
        <taxon>Eukaryota</taxon>
        <taxon>Fungi</taxon>
        <taxon>Fungi incertae sedis</taxon>
        <taxon>Mucoromycota</taxon>
        <taxon>Glomeromycotina</taxon>
        <taxon>Glomeromycetes</taxon>
        <taxon>Diversisporales</taxon>
        <taxon>Gigasporaceae</taxon>
        <taxon>Gigaspora</taxon>
    </lineage>
</organism>
<dbReference type="PANTHER" id="PTHR45756">
    <property type="entry name" value="PALMITOYLTRANSFERASE"/>
    <property type="match status" value="1"/>
</dbReference>
<protein>
    <submittedName>
        <fullName evidence="3">24390_t:CDS:1</fullName>
    </submittedName>
</protein>
<feature type="coiled-coil region" evidence="1">
    <location>
        <begin position="116"/>
        <end position="147"/>
    </location>
</feature>
<dbReference type="SUPFAM" id="SSF56112">
    <property type="entry name" value="Protein kinase-like (PK-like)"/>
    <property type="match status" value="1"/>
</dbReference>
<dbReference type="EMBL" id="CAJVQB010003368">
    <property type="protein sequence ID" value="CAG8606064.1"/>
    <property type="molecule type" value="Genomic_DNA"/>
</dbReference>
<dbReference type="CDD" id="cd21037">
    <property type="entry name" value="MLKL_NTD"/>
    <property type="match status" value="1"/>
</dbReference>
<dbReference type="InterPro" id="IPR000719">
    <property type="entry name" value="Prot_kinase_dom"/>
</dbReference>
<dbReference type="SMART" id="SM00671">
    <property type="entry name" value="SEL1"/>
    <property type="match status" value="2"/>
</dbReference>
<evidence type="ECO:0000256" key="1">
    <source>
        <dbReference type="SAM" id="Coils"/>
    </source>
</evidence>
<dbReference type="PANTHER" id="PTHR45756:SF1">
    <property type="entry name" value="PROTEIN KINASE DOMAIN CONTAINING PROTEIN"/>
    <property type="match status" value="1"/>
</dbReference>
<gene>
    <name evidence="3" type="ORF">GMARGA_LOCUS7122</name>
</gene>
<accession>A0ABN7UKF8</accession>
<dbReference type="Gene3D" id="1.25.40.10">
    <property type="entry name" value="Tetratricopeptide repeat domain"/>
    <property type="match status" value="1"/>
</dbReference>